<name>A0ABD6EVN4_9BILA</name>
<evidence type="ECO:0000256" key="1">
    <source>
        <dbReference type="SAM" id="MobiDB-lite"/>
    </source>
</evidence>
<feature type="compositionally biased region" description="Pro residues" evidence="1">
    <location>
        <begin position="135"/>
        <end position="144"/>
    </location>
</feature>
<evidence type="ECO:0000313" key="3">
    <source>
        <dbReference type="Proteomes" id="UP001608902"/>
    </source>
</evidence>
<gene>
    <name evidence="2" type="ORF">AB6A40_010125</name>
</gene>
<sequence>MKKKNLSRSADIIVTTDNEWLTRDMTGNRWSLAKTKGDHVRMKKPVEQSYGPLTSNGYPLVTGTLRPSPIVRSISRKTNLRQSSTTLRLHGDNDGYCSVGRTYEEILPRRSDSQCVCIPELELGYIETVRRPPPKCRPPPPPFNESPYGSNASSNSIDHELRNMDNTPSPRRSDDDANKSRNSGENGRESGYGTTPSRLWNSPLIRHSEKPSYHCSVLEHPNRGIPLNVFTRQESTPTMTYV</sequence>
<dbReference type="AlphaFoldDB" id="A0ABD6EVN4"/>
<keyword evidence="3" id="KW-1185">Reference proteome</keyword>
<dbReference type="Proteomes" id="UP001608902">
    <property type="component" value="Unassembled WGS sequence"/>
</dbReference>
<feature type="compositionally biased region" description="Polar residues" evidence="1">
    <location>
        <begin position="147"/>
        <end position="156"/>
    </location>
</feature>
<feature type="region of interest" description="Disordered" evidence="1">
    <location>
        <begin position="130"/>
        <end position="202"/>
    </location>
</feature>
<accession>A0ABD6EVN4</accession>
<proteinExistence type="predicted"/>
<evidence type="ECO:0000313" key="2">
    <source>
        <dbReference type="EMBL" id="MFH4983416.1"/>
    </source>
</evidence>
<organism evidence="2 3">
    <name type="scientific">Gnathostoma spinigerum</name>
    <dbReference type="NCBI Taxonomy" id="75299"/>
    <lineage>
        <taxon>Eukaryota</taxon>
        <taxon>Metazoa</taxon>
        <taxon>Ecdysozoa</taxon>
        <taxon>Nematoda</taxon>
        <taxon>Chromadorea</taxon>
        <taxon>Rhabditida</taxon>
        <taxon>Spirurina</taxon>
        <taxon>Gnathostomatomorpha</taxon>
        <taxon>Gnathostomatoidea</taxon>
        <taxon>Gnathostomatidae</taxon>
        <taxon>Gnathostoma</taxon>
    </lineage>
</organism>
<dbReference type="EMBL" id="JBGFUD010012192">
    <property type="protein sequence ID" value="MFH4983416.1"/>
    <property type="molecule type" value="Genomic_DNA"/>
</dbReference>
<reference evidence="2 3" key="1">
    <citation type="submission" date="2024-08" db="EMBL/GenBank/DDBJ databases">
        <title>Gnathostoma spinigerum genome.</title>
        <authorList>
            <person name="Gonzalez-Bertolin B."/>
            <person name="Monzon S."/>
            <person name="Zaballos A."/>
            <person name="Jimenez P."/>
            <person name="Dekumyoy P."/>
            <person name="Varona S."/>
            <person name="Cuesta I."/>
            <person name="Sumanam S."/>
            <person name="Adisakwattana P."/>
            <person name="Gasser R.B."/>
            <person name="Hernandez-Gonzalez A."/>
            <person name="Young N.D."/>
            <person name="Perteguer M.J."/>
        </authorList>
    </citation>
    <scope>NUCLEOTIDE SEQUENCE [LARGE SCALE GENOMIC DNA]</scope>
    <source>
        <strain evidence="2">AL3</strain>
        <tissue evidence="2">Liver</tissue>
    </source>
</reference>
<protein>
    <submittedName>
        <fullName evidence="2">Uncharacterized protein</fullName>
    </submittedName>
</protein>
<comment type="caution">
    <text evidence="2">The sequence shown here is derived from an EMBL/GenBank/DDBJ whole genome shotgun (WGS) entry which is preliminary data.</text>
</comment>